<name>E9H547_DAPPU</name>
<dbReference type="EMBL" id="GL732593">
    <property type="protein sequence ID" value="EFX73141.1"/>
    <property type="molecule type" value="Genomic_DNA"/>
</dbReference>
<gene>
    <name evidence="1" type="ORF">DAPPUDRAFT_110076</name>
</gene>
<reference evidence="1 2" key="1">
    <citation type="journal article" date="2011" name="Science">
        <title>The ecoresponsive genome of Daphnia pulex.</title>
        <authorList>
            <person name="Colbourne J.K."/>
            <person name="Pfrender M.E."/>
            <person name="Gilbert D."/>
            <person name="Thomas W.K."/>
            <person name="Tucker A."/>
            <person name="Oakley T.H."/>
            <person name="Tokishita S."/>
            <person name="Aerts A."/>
            <person name="Arnold G.J."/>
            <person name="Basu M.K."/>
            <person name="Bauer D.J."/>
            <person name="Caceres C.E."/>
            <person name="Carmel L."/>
            <person name="Casola C."/>
            <person name="Choi J.H."/>
            <person name="Detter J.C."/>
            <person name="Dong Q."/>
            <person name="Dusheyko S."/>
            <person name="Eads B.D."/>
            <person name="Frohlich T."/>
            <person name="Geiler-Samerotte K.A."/>
            <person name="Gerlach D."/>
            <person name="Hatcher P."/>
            <person name="Jogdeo S."/>
            <person name="Krijgsveld J."/>
            <person name="Kriventseva E.V."/>
            <person name="Kultz D."/>
            <person name="Laforsch C."/>
            <person name="Lindquist E."/>
            <person name="Lopez J."/>
            <person name="Manak J.R."/>
            <person name="Muller J."/>
            <person name="Pangilinan J."/>
            <person name="Patwardhan R.P."/>
            <person name="Pitluck S."/>
            <person name="Pritham E.J."/>
            <person name="Rechtsteiner A."/>
            <person name="Rho M."/>
            <person name="Rogozin I.B."/>
            <person name="Sakarya O."/>
            <person name="Salamov A."/>
            <person name="Schaack S."/>
            <person name="Shapiro H."/>
            <person name="Shiga Y."/>
            <person name="Skalitzky C."/>
            <person name="Smith Z."/>
            <person name="Souvorov A."/>
            <person name="Sung W."/>
            <person name="Tang Z."/>
            <person name="Tsuchiya D."/>
            <person name="Tu H."/>
            <person name="Vos H."/>
            <person name="Wang M."/>
            <person name="Wolf Y.I."/>
            <person name="Yamagata H."/>
            <person name="Yamada T."/>
            <person name="Ye Y."/>
            <person name="Shaw J.R."/>
            <person name="Andrews J."/>
            <person name="Crease T.J."/>
            <person name="Tang H."/>
            <person name="Lucas S.M."/>
            <person name="Robertson H.M."/>
            <person name="Bork P."/>
            <person name="Koonin E.V."/>
            <person name="Zdobnov E.M."/>
            <person name="Grigoriev I.V."/>
            <person name="Lynch M."/>
            <person name="Boore J.L."/>
        </authorList>
    </citation>
    <scope>NUCLEOTIDE SEQUENCE [LARGE SCALE GENOMIC DNA]</scope>
</reference>
<dbReference type="AlphaFoldDB" id="E9H547"/>
<keyword evidence="2" id="KW-1185">Reference proteome</keyword>
<protein>
    <submittedName>
        <fullName evidence="1">Uncharacterized protein</fullName>
    </submittedName>
</protein>
<sequence length="233" mass="26472">MSDDNQPKIHFSCADWGRIEEIFAVQTFVPPALPTDPLVIVDDSTTDDNDDDEDILLNQSYRSRSSSITPAELDVLMSDGDVDEFIANPASHRSLTHDFYDEVHWPNLFAVSNYIRDIQRPEGLNGRTYRPLQPVAPTDPIPIPAPRITLSRLLEEFLQIIGFIVNIDLTFNSTICEHTVPTRSLETPERSLSRKLIFVAFPKIHFFTGDNQIFCGSSHNGRLLPEFFSDFYV</sequence>
<dbReference type="Proteomes" id="UP000000305">
    <property type="component" value="Unassembled WGS sequence"/>
</dbReference>
<dbReference type="KEGG" id="dpx:DAPPUDRAFT_110076"/>
<evidence type="ECO:0000313" key="1">
    <source>
        <dbReference type="EMBL" id="EFX73141.1"/>
    </source>
</evidence>
<dbReference type="InParanoid" id="E9H547"/>
<dbReference type="PhylomeDB" id="E9H547"/>
<dbReference type="HOGENOM" id="CLU_103912_0_0_1"/>
<evidence type="ECO:0000313" key="2">
    <source>
        <dbReference type="Proteomes" id="UP000000305"/>
    </source>
</evidence>
<accession>E9H547</accession>
<proteinExistence type="predicted"/>
<organism evidence="1 2">
    <name type="scientific">Daphnia pulex</name>
    <name type="common">Water flea</name>
    <dbReference type="NCBI Taxonomy" id="6669"/>
    <lineage>
        <taxon>Eukaryota</taxon>
        <taxon>Metazoa</taxon>
        <taxon>Ecdysozoa</taxon>
        <taxon>Arthropoda</taxon>
        <taxon>Crustacea</taxon>
        <taxon>Branchiopoda</taxon>
        <taxon>Diplostraca</taxon>
        <taxon>Cladocera</taxon>
        <taxon>Anomopoda</taxon>
        <taxon>Daphniidae</taxon>
        <taxon>Daphnia</taxon>
    </lineage>
</organism>